<sequence length="497" mass="54008">MHDSNTDASTLSHVSRGRGRLALLGVFWSFVNIMVSNGLTVVVFLVTSLLLEPADFGAVALATSIVIWVMTLVPLPLGDAIIQRSDLRQAHLDSAFWLTMAIALAAIAVLVISAPLIASWTKLDVLAVILPVLSLRILFVSLGNIPAALVNRRMEFRHIALRTTLANGLGAAGCLLLVLQGYAIWALIMAQVITAVVGCIVSYWTADWRPGFQLSRAALTDLRGFTLFTMGGRMIEPTKINQILLGVVAGPAVLGIFFFARRICEILQELTIGTLLPVTRVLFASLQTEKDQRREAFILSSFAAATAAFPLFIGFIIVAPTAIPFVFGSKWLAAIYPLQCFAMLSLMMSIGVMQASLVRFSGHASWWFGFECVVSLSGFAAILLLAPEGLNRIMSALVGISFLLWPIATRKTLKILDMSAATYIFDALRPALISVSMMAIALFALRELGPPMYGTSQLLAQFAVAIPTYVIMIFLVGGDRLQQILVQFRSRRNNSAQ</sequence>
<evidence type="ECO:0000313" key="9">
    <source>
        <dbReference type="Proteomes" id="UP000236447"/>
    </source>
</evidence>
<feature type="transmembrane region" description="Helical" evidence="7">
    <location>
        <begin position="21"/>
        <end position="50"/>
    </location>
</feature>
<reference evidence="8 9" key="2">
    <citation type="journal article" date="2017" name="Genome Biol. Evol.">
        <title>Trajectories and Drivers of Genome Evolution in Surface-Associated Marine Phaeobacter.</title>
        <authorList>
            <person name="Freese H.M."/>
            <person name="Sikorski J."/>
            <person name="Bunk B."/>
            <person name="Scheuner C."/>
            <person name="Meier-Kolthoff J.P."/>
            <person name="Sproer C."/>
            <person name="Gram L."/>
            <person name="Overmann J."/>
        </authorList>
    </citation>
    <scope>NUCLEOTIDE SEQUENCE [LARGE SCALE GENOMIC DNA]</scope>
    <source>
        <strain evidence="8 9">P88</strain>
        <plasmid evidence="8">pP88_a</plasmid>
    </source>
</reference>
<keyword evidence="4 7" id="KW-0812">Transmembrane</keyword>
<dbReference type="Pfam" id="PF13440">
    <property type="entry name" value="Polysacc_synt_3"/>
    <property type="match status" value="1"/>
</dbReference>
<feature type="transmembrane region" description="Helical" evidence="7">
    <location>
        <begin position="420"/>
        <end position="446"/>
    </location>
</feature>
<evidence type="ECO:0000256" key="7">
    <source>
        <dbReference type="SAM" id="Phobius"/>
    </source>
</evidence>
<evidence type="ECO:0000313" key="8">
    <source>
        <dbReference type="EMBL" id="AUR01100.1"/>
    </source>
</evidence>
<evidence type="ECO:0000256" key="6">
    <source>
        <dbReference type="ARBA" id="ARBA00023136"/>
    </source>
</evidence>
<comment type="subcellular location">
    <subcellularLocation>
        <location evidence="1">Cell membrane</location>
        <topology evidence="1">Multi-pass membrane protein</topology>
    </subcellularLocation>
</comment>
<organism evidence="8 9">
    <name type="scientific">Phaeobacter inhibens</name>
    <dbReference type="NCBI Taxonomy" id="221822"/>
    <lineage>
        <taxon>Bacteria</taxon>
        <taxon>Pseudomonadati</taxon>
        <taxon>Pseudomonadota</taxon>
        <taxon>Alphaproteobacteria</taxon>
        <taxon>Rhodobacterales</taxon>
        <taxon>Roseobacteraceae</taxon>
        <taxon>Phaeobacter</taxon>
    </lineage>
</organism>
<protein>
    <submittedName>
        <fullName evidence="8">Putative polysaccharide synthase</fullName>
    </submittedName>
</protein>
<keyword evidence="6 7" id="KW-0472">Membrane</keyword>
<dbReference type="InterPro" id="IPR050833">
    <property type="entry name" value="Poly_Biosynth_Transport"/>
</dbReference>
<evidence type="ECO:0000256" key="1">
    <source>
        <dbReference type="ARBA" id="ARBA00004651"/>
    </source>
</evidence>
<feature type="transmembrane region" description="Helical" evidence="7">
    <location>
        <begin position="331"/>
        <end position="352"/>
    </location>
</feature>
<accession>A0A2I7KET0</accession>
<comment type="similarity">
    <text evidence="2">Belongs to the polysaccharide synthase family.</text>
</comment>
<feature type="transmembrane region" description="Helical" evidence="7">
    <location>
        <begin position="364"/>
        <end position="386"/>
    </location>
</feature>
<feature type="transmembrane region" description="Helical" evidence="7">
    <location>
        <begin position="296"/>
        <end position="319"/>
    </location>
</feature>
<feature type="transmembrane region" description="Helical" evidence="7">
    <location>
        <begin position="126"/>
        <end position="147"/>
    </location>
</feature>
<proteinExistence type="inferred from homology"/>
<reference evidence="8 9" key="1">
    <citation type="journal article" date="2017" name="Front. Microbiol.">
        <title>Phaeobacter piscinae sp. nov., a species of the Roseobacter group and potential aquaculture probiont.</title>
        <authorList>
            <person name="Sonnenschein E.C."/>
            <person name="Phippen C.B.W."/>
            <person name="Nielsen K.F."/>
            <person name="Mateiu R.V."/>
            <person name="Melchiorsen J."/>
            <person name="Gram L."/>
            <person name="Overmann J."/>
            <person name="Freese H.M."/>
        </authorList>
    </citation>
    <scope>NUCLEOTIDE SEQUENCE [LARGE SCALE GENOMIC DNA]</scope>
    <source>
        <strain evidence="8 9">P88</strain>
        <plasmid evidence="8">pP88_a</plasmid>
    </source>
</reference>
<dbReference type="Proteomes" id="UP000236447">
    <property type="component" value="Plasmid pP88_a"/>
</dbReference>
<keyword evidence="5 7" id="KW-1133">Transmembrane helix</keyword>
<dbReference type="GO" id="GO:0005886">
    <property type="term" value="C:plasma membrane"/>
    <property type="evidence" value="ECO:0007669"/>
    <property type="project" value="UniProtKB-SubCell"/>
</dbReference>
<dbReference type="RefSeq" id="WP_102884406.1">
    <property type="nucleotide sequence ID" value="NZ_CP010726.1"/>
</dbReference>
<geneLocation type="plasmid" evidence="9">
    <name>pp88_a</name>
</geneLocation>
<gene>
    <name evidence="8" type="ORF">PhaeoP88_03787</name>
</gene>
<feature type="transmembrane region" description="Helical" evidence="7">
    <location>
        <begin position="266"/>
        <end position="284"/>
    </location>
</feature>
<feature type="transmembrane region" description="Helical" evidence="7">
    <location>
        <begin position="184"/>
        <end position="206"/>
    </location>
</feature>
<keyword evidence="3" id="KW-1003">Cell membrane</keyword>
<feature type="transmembrane region" description="Helical" evidence="7">
    <location>
        <begin position="392"/>
        <end position="408"/>
    </location>
</feature>
<evidence type="ECO:0000256" key="2">
    <source>
        <dbReference type="ARBA" id="ARBA00007430"/>
    </source>
</evidence>
<feature type="transmembrane region" description="Helical" evidence="7">
    <location>
        <begin position="159"/>
        <end position="178"/>
    </location>
</feature>
<keyword evidence="8" id="KW-0614">Plasmid</keyword>
<evidence type="ECO:0000256" key="4">
    <source>
        <dbReference type="ARBA" id="ARBA00022692"/>
    </source>
</evidence>
<dbReference type="AlphaFoldDB" id="A0A2I7KET0"/>
<name>A0A2I7KET0_9RHOB</name>
<evidence type="ECO:0000256" key="3">
    <source>
        <dbReference type="ARBA" id="ARBA00022475"/>
    </source>
</evidence>
<feature type="transmembrane region" description="Helical" evidence="7">
    <location>
        <begin position="243"/>
        <end position="260"/>
    </location>
</feature>
<evidence type="ECO:0000256" key="5">
    <source>
        <dbReference type="ARBA" id="ARBA00022989"/>
    </source>
</evidence>
<dbReference type="PANTHER" id="PTHR30250:SF10">
    <property type="entry name" value="LIPOPOLYSACCHARIDE BIOSYNTHESIS PROTEIN WZXC"/>
    <property type="match status" value="1"/>
</dbReference>
<feature type="transmembrane region" description="Helical" evidence="7">
    <location>
        <begin position="458"/>
        <end position="477"/>
    </location>
</feature>
<dbReference type="EMBL" id="CP010726">
    <property type="protein sequence ID" value="AUR01100.1"/>
    <property type="molecule type" value="Genomic_DNA"/>
</dbReference>
<feature type="transmembrane region" description="Helical" evidence="7">
    <location>
        <begin position="96"/>
        <end position="120"/>
    </location>
</feature>
<dbReference type="PANTHER" id="PTHR30250">
    <property type="entry name" value="PST FAMILY PREDICTED COLANIC ACID TRANSPORTER"/>
    <property type="match status" value="1"/>
</dbReference>
<feature type="transmembrane region" description="Helical" evidence="7">
    <location>
        <begin position="56"/>
        <end position="75"/>
    </location>
</feature>